<reference evidence="1 2" key="1">
    <citation type="journal article" date="2020" name="Phytopathology">
        <title>Genome Sequence Resources of Colletotrichum truncatum, C. plurivorum, C. musicola, and C. sojae: Four Species Pathogenic to Soybean (Glycine max).</title>
        <authorList>
            <person name="Rogerio F."/>
            <person name="Boufleur T.R."/>
            <person name="Ciampi-Guillardi M."/>
            <person name="Sukno S.A."/>
            <person name="Thon M.R."/>
            <person name="Massola Junior N.S."/>
            <person name="Baroncelli R."/>
        </authorList>
    </citation>
    <scope>NUCLEOTIDE SEQUENCE [LARGE SCALE GENOMIC DNA]</scope>
    <source>
        <strain evidence="1 2">CMES1059</strain>
    </source>
</reference>
<proteinExistence type="predicted"/>
<dbReference type="Proteomes" id="UP000805649">
    <property type="component" value="Unassembled WGS sequence"/>
</dbReference>
<evidence type="ECO:0000313" key="2">
    <source>
        <dbReference type="Proteomes" id="UP000805649"/>
    </source>
</evidence>
<gene>
    <name evidence="1" type="ORF">CTRU02_213369</name>
</gene>
<sequence>MFMNAPPRLGFHGSDIFAFEQRMTARAQEQFNNRRFRKLIARHKHPLSAHRSPQSPGSMASEDWSLANVPDGIQDSFEAQQLRNRYLAGTAGSPYSDPESYMIFQRLQQVDTSLHDTRPVMDHGQPWHPDGMLYTNDIQSMFAPMQFQFGVASMEGTPIAGPGYIGQNVLVSSPVFSATESGGSFGSFSSTGAPNPMDAGSFSSVDGIIDTSPSQQFEYTNSPFASSSLIMENMPNIKAPPSPLAFSEPTPIVFFQSPSAQLTEPPCHREDHHNTTRIPVLQSYNGDVKAEPPVHHPEVPKPRKGLPEKPRPRVNSNEVAQRCNSSAHKAAAPGSQKELRPKQTKPCQQEVPIADITDQDRNLKDEYLLQAKAQGLTYREIRVKGNFTEAESTLRGRYRTLTKTKEERVRKPEWTDNDIQLLRRAVRKFSKGNDPASMKIPWKQVAEYIRSHDGSYLFGNATCRKKWDEIVQHSAGRHVDENTAS</sequence>
<dbReference type="EMBL" id="VUJX02000009">
    <property type="protein sequence ID" value="KAL0932415.1"/>
    <property type="molecule type" value="Genomic_DNA"/>
</dbReference>
<name>A0ACC3YKI5_COLTU</name>
<keyword evidence="2" id="KW-1185">Reference proteome</keyword>
<evidence type="ECO:0000313" key="1">
    <source>
        <dbReference type="EMBL" id="KAL0932415.1"/>
    </source>
</evidence>
<accession>A0ACC3YKI5</accession>
<protein>
    <submittedName>
        <fullName evidence="1">Uncharacterized protein</fullName>
    </submittedName>
</protein>
<organism evidence="1 2">
    <name type="scientific">Colletotrichum truncatum</name>
    <name type="common">Anthracnose fungus</name>
    <name type="synonym">Colletotrichum capsici</name>
    <dbReference type="NCBI Taxonomy" id="5467"/>
    <lineage>
        <taxon>Eukaryota</taxon>
        <taxon>Fungi</taxon>
        <taxon>Dikarya</taxon>
        <taxon>Ascomycota</taxon>
        <taxon>Pezizomycotina</taxon>
        <taxon>Sordariomycetes</taxon>
        <taxon>Hypocreomycetidae</taxon>
        <taxon>Glomerellales</taxon>
        <taxon>Glomerellaceae</taxon>
        <taxon>Colletotrichum</taxon>
        <taxon>Colletotrichum truncatum species complex</taxon>
    </lineage>
</organism>
<comment type="caution">
    <text evidence="1">The sequence shown here is derived from an EMBL/GenBank/DDBJ whole genome shotgun (WGS) entry which is preliminary data.</text>
</comment>